<sequence>GEGMWWFGLGIFLIDFSPGSLRLSATYGLATGCVSLLFSALLGDWVDHTPRLKAVRISLVLQKLTVFISASIICILFWLRDEIANVWQHKAMLQLGHALVITTAVLTNLASMTKKIAMERDWIVEICSKQKDSLASLSAMMRAIDMISRVLSPLVMGQVLDLTELGYGAVLIAAWNLLSVILEFYLLRKIYESVPALKSKMYKARGNEESSNAETKETDVELRAVDLLNQDITVDNEEKEETRSFSTVPENVEKATNIDDVKKQNNSEDKLAKEKQTNKCTLFVERLFHSFISLYKGWRIYIKYDIALAGIGLALLYVTVLGFHNITIGYGYSQGLSASVLGGLQMAAYCTGMLGTILYPRIRRRVGTERTGEISLTAQITFLCLCVASVFAQGSPFRASHDSTKEQQAISMIPCNATYNQGLNRTTSSFSNITSLNASLNTNHTLLCKPDVDIEPPEYNVSIWLLMVGIIGSRVGLWMADLAIAQLYLERVVESERGIIGGVQNALNYLMEMLKYTIVVILPHSHQFGLLVFISFGFICSAWILYTRFAYKAKVLC</sequence>
<feature type="transmembrane region" description="Helical" evidence="7">
    <location>
        <begin position="58"/>
        <end position="79"/>
    </location>
</feature>
<dbReference type="PANTHER" id="PTHR11660">
    <property type="entry name" value="SOLUTE CARRIER FAMILY 40 MEMBER"/>
    <property type="match status" value="1"/>
</dbReference>
<protein>
    <recommendedName>
        <fullName evidence="7">Solute carrier family 40 member</fullName>
    </recommendedName>
</protein>
<comment type="caution">
    <text evidence="8">The sequence shown here is derived from an EMBL/GenBank/DDBJ whole genome shotgun (WGS) entry which is preliminary data.</text>
</comment>
<evidence type="ECO:0000256" key="4">
    <source>
        <dbReference type="ARBA" id="ARBA00022692"/>
    </source>
</evidence>
<comment type="function">
    <text evidence="7">May be involved in iron transport and iron homeostasis.</text>
</comment>
<dbReference type="Proteomes" id="UP001186944">
    <property type="component" value="Unassembled WGS sequence"/>
</dbReference>
<organism evidence="8 9">
    <name type="scientific">Pinctada imbricata</name>
    <name type="common">Atlantic pearl-oyster</name>
    <name type="synonym">Pinctada martensii</name>
    <dbReference type="NCBI Taxonomy" id="66713"/>
    <lineage>
        <taxon>Eukaryota</taxon>
        <taxon>Metazoa</taxon>
        <taxon>Spiralia</taxon>
        <taxon>Lophotrochozoa</taxon>
        <taxon>Mollusca</taxon>
        <taxon>Bivalvia</taxon>
        <taxon>Autobranchia</taxon>
        <taxon>Pteriomorphia</taxon>
        <taxon>Pterioida</taxon>
        <taxon>Pterioidea</taxon>
        <taxon>Pteriidae</taxon>
        <taxon>Pinctada</taxon>
    </lineage>
</organism>
<reference evidence="8" key="1">
    <citation type="submission" date="2019-08" db="EMBL/GenBank/DDBJ databases">
        <title>The improved chromosome-level genome for the pearl oyster Pinctada fucata martensii using PacBio sequencing and Hi-C.</title>
        <authorList>
            <person name="Zheng Z."/>
        </authorList>
    </citation>
    <scope>NUCLEOTIDE SEQUENCE</scope>
    <source>
        <strain evidence="8">ZZ-2019</strain>
        <tissue evidence="8">Adductor muscle</tissue>
    </source>
</reference>
<dbReference type="EMBL" id="VSWD01000001">
    <property type="protein sequence ID" value="KAK3108330.1"/>
    <property type="molecule type" value="Genomic_DNA"/>
</dbReference>
<feature type="transmembrane region" description="Helical" evidence="7">
    <location>
        <begin position="25"/>
        <end position="46"/>
    </location>
</feature>
<feature type="transmembrane region" description="Helical" evidence="7">
    <location>
        <begin position="306"/>
        <end position="326"/>
    </location>
</feature>
<dbReference type="PANTHER" id="PTHR11660:SF57">
    <property type="entry name" value="SOLUTE CARRIER FAMILY 40 MEMBER"/>
    <property type="match status" value="1"/>
</dbReference>
<dbReference type="Pfam" id="PF06963">
    <property type="entry name" value="FPN1"/>
    <property type="match status" value="1"/>
</dbReference>
<dbReference type="GO" id="GO:0005381">
    <property type="term" value="F:iron ion transmembrane transporter activity"/>
    <property type="evidence" value="ECO:0007669"/>
    <property type="project" value="UniProtKB-UniRule"/>
</dbReference>
<keyword evidence="4 7" id="KW-0812">Transmembrane</keyword>
<keyword evidence="3 7" id="KW-0813">Transport</keyword>
<feature type="transmembrane region" description="Helical" evidence="7">
    <location>
        <begin position="91"/>
        <end position="110"/>
    </location>
</feature>
<keyword evidence="5 7" id="KW-1133">Transmembrane helix</keyword>
<name>A0AA88YWN1_PINIB</name>
<evidence type="ECO:0000313" key="9">
    <source>
        <dbReference type="Proteomes" id="UP001186944"/>
    </source>
</evidence>
<evidence type="ECO:0000256" key="6">
    <source>
        <dbReference type="ARBA" id="ARBA00023136"/>
    </source>
</evidence>
<feature type="transmembrane region" description="Helical" evidence="7">
    <location>
        <begin position="463"/>
        <end position="485"/>
    </location>
</feature>
<feature type="transmembrane region" description="Helical" evidence="7">
    <location>
        <begin position="338"/>
        <end position="359"/>
    </location>
</feature>
<dbReference type="InterPro" id="IPR009716">
    <property type="entry name" value="Ferroportin-1"/>
</dbReference>
<dbReference type="InterPro" id="IPR036259">
    <property type="entry name" value="MFS_trans_sf"/>
</dbReference>
<comment type="caution">
    <text evidence="7">Lacks conserved residue(s) required for the propagation of feature annotation.</text>
</comment>
<comment type="subcellular location">
    <subcellularLocation>
        <location evidence="1 7">Membrane</location>
        <topology evidence="1 7">Multi-pass membrane protein</topology>
    </subcellularLocation>
</comment>
<feature type="non-terminal residue" evidence="8">
    <location>
        <position position="1"/>
    </location>
</feature>
<dbReference type="SUPFAM" id="SSF103473">
    <property type="entry name" value="MFS general substrate transporter"/>
    <property type="match status" value="2"/>
</dbReference>
<feature type="transmembrane region" description="Helical" evidence="7">
    <location>
        <begin position="166"/>
        <end position="187"/>
    </location>
</feature>
<dbReference type="GO" id="GO:0016020">
    <property type="term" value="C:membrane"/>
    <property type="evidence" value="ECO:0007669"/>
    <property type="project" value="UniProtKB-SubCell"/>
</dbReference>
<keyword evidence="9" id="KW-1185">Reference proteome</keyword>
<keyword evidence="6 7" id="KW-0472">Membrane</keyword>
<evidence type="ECO:0000256" key="3">
    <source>
        <dbReference type="ARBA" id="ARBA00022448"/>
    </source>
</evidence>
<evidence type="ECO:0000256" key="1">
    <source>
        <dbReference type="ARBA" id="ARBA00004141"/>
    </source>
</evidence>
<comment type="similarity">
    <text evidence="2 7">Belongs to the ferroportin (FP) (TC 2.A.100) family. SLC40A subfamily.</text>
</comment>
<accession>A0AA88YWN1</accession>
<gene>
    <name evidence="8" type="ORF">FSP39_005685</name>
</gene>
<keyword evidence="7" id="KW-0406">Ion transport</keyword>
<dbReference type="AlphaFoldDB" id="A0AA88YWN1"/>
<evidence type="ECO:0000256" key="5">
    <source>
        <dbReference type="ARBA" id="ARBA00022989"/>
    </source>
</evidence>
<feature type="transmembrane region" description="Helical" evidence="7">
    <location>
        <begin position="528"/>
        <end position="546"/>
    </location>
</feature>
<evidence type="ECO:0000256" key="2">
    <source>
        <dbReference type="ARBA" id="ARBA00006279"/>
    </source>
</evidence>
<proteinExistence type="inferred from homology"/>
<evidence type="ECO:0000256" key="7">
    <source>
        <dbReference type="RuleBase" id="RU365065"/>
    </source>
</evidence>
<evidence type="ECO:0000313" key="8">
    <source>
        <dbReference type="EMBL" id="KAK3108330.1"/>
    </source>
</evidence>
<feature type="transmembrane region" description="Helical" evidence="7">
    <location>
        <begin position="371"/>
        <end position="392"/>
    </location>
</feature>